<reference evidence="1 2" key="1">
    <citation type="journal article" date="2020" name="Cell">
        <title>Large-Scale Comparative Analyses of Tick Genomes Elucidate Their Genetic Diversity and Vector Capacities.</title>
        <authorList>
            <consortium name="Tick Genome and Microbiome Consortium (TIGMIC)"/>
            <person name="Jia N."/>
            <person name="Wang J."/>
            <person name="Shi W."/>
            <person name="Du L."/>
            <person name="Sun Y."/>
            <person name="Zhan W."/>
            <person name="Jiang J.F."/>
            <person name="Wang Q."/>
            <person name="Zhang B."/>
            <person name="Ji P."/>
            <person name="Bell-Sakyi L."/>
            <person name="Cui X.M."/>
            <person name="Yuan T.T."/>
            <person name="Jiang B.G."/>
            <person name="Yang W.F."/>
            <person name="Lam T.T."/>
            <person name="Chang Q.C."/>
            <person name="Ding S.J."/>
            <person name="Wang X.J."/>
            <person name="Zhu J.G."/>
            <person name="Ruan X.D."/>
            <person name="Zhao L."/>
            <person name="Wei J.T."/>
            <person name="Ye R.Z."/>
            <person name="Que T.C."/>
            <person name="Du C.H."/>
            <person name="Zhou Y.H."/>
            <person name="Cheng J.X."/>
            <person name="Dai P.F."/>
            <person name="Guo W.B."/>
            <person name="Han X.H."/>
            <person name="Huang E.J."/>
            <person name="Li L.F."/>
            <person name="Wei W."/>
            <person name="Gao Y.C."/>
            <person name="Liu J.Z."/>
            <person name="Shao H.Z."/>
            <person name="Wang X."/>
            <person name="Wang C.C."/>
            <person name="Yang T.C."/>
            <person name="Huo Q.B."/>
            <person name="Li W."/>
            <person name="Chen H.Y."/>
            <person name="Chen S.E."/>
            <person name="Zhou L.G."/>
            <person name="Ni X.B."/>
            <person name="Tian J.H."/>
            <person name="Sheng Y."/>
            <person name="Liu T."/>
            <person name="Pan Y.S."/>
            <person name="Xia L.Y."/>
            <person name="Li J."/>
            <person name="Zhao F."/>
            <person name="Cao W.C."/>
        </authorList>
    </citation>
    <scope>NUCLEOTIDE SEQUENCE [LARGE SCALE GENOMIC DNA]</scope>
    <source>
        <strain evidence="1">Iper-2018</strain>
    </source>
</reference>
<gene>
    <name evidence="1" type="ORF">HPB47_023638</name>
</gene>
<dbReference type="EMBL" id="JABSTQ010009413">
    <property type="protein sequence ID" value="KAG0429438.1"/>
    <property type="molecule type" value="Genomic_DNA"/>
</dbReference>
<evidence type="ECO:0000313" key="2">
    <source>
        <dbReference type="Proteomes" id="UP000805193"/>
    </source>
</evidence>
<dbReference type="Proteomes" id="UP000805193">
    <property type="component" value="Unassembled WGS sequence"/>
</dbReference>
<organism evidence="1 2">
    <name type="scientific">Ixodes persulcatus</name>
    <name type="common">Taiga tick</name>
    <dbReference type="NCBI Taxonomy" id="34615"/>
    <lineage>
        <taxon>Eukaryota</taxon>
        <taxon>Metazoa</taxon>
        <taxon>Ecdysozoa</taxon>
        <taxon>Arthropoda</taxon>
        <taxon>Chelicerata</taxon>
        <taxon>Arachnida</taxon>
        <taxon>Acari</taxon>
        <taxon>Parasitiformes</taxon>
        <taxon>Ixodida</taxon>
        <taxon>Ixodoidea</taxon>
        <taxon>Ixodidae</taxon>
        <taxon>Ixodinae</taxon>
        <taxon>Ixodes</taxon>
    </lineage>
</organism>
<proteinExistence type="predicted"/>
<accession>A0AC60Q6Y5</accession>
<comment type="caution">
    <text evidence="1">The sequence shown here is derived from an EMBL/GenBank/DDBJ whole genome shotgun (WGS) entry which is preliminary data.</text>
</comment>
<evidence type="ECO:0000313" key="1">
    <source>
        <dbReference type="EMBL" id="KAG0429438.1"/>
    </source>
</evidence>
<name>A0AC60Q6Y5_IXOPE</name>
<protein>
    <submittedName>
        <fullName evidence="1">Uncharacterized protein</fullName>
    </submittedName>
</protein>
<keyword evidence="2" id="KW-1185">Reference proteome</keyword>
<sequence>MGSEAVRKLSKELQVRKQLDYDIDGEDGDILNCKISDEPSPPSTAFTTGEAAAVEDSFATVWVQASHLVNPGFAPGLFATIEPERLRACCSHQKLGALDFELEDGHEEAASQRSCQPRPRTWLVKRHHRIGAGRPRAPSKIGPTPVTSKNKARFRPKQDRRSRLVRLGYCATEAHSWARGGASASAAAMTSLLWNAQTGEARAVAAAPARQQCVV</sequence>